<dbReference type="GO" id="GO:0008409">
    <property type="term" value="F:5'-3' exonuclease activity"/>
    <property type="evidence" value="ECO:0007669"/>
    <property type="project" value="UniProtKB-UniRule"/>
</dbReference>
<dbReference type="GO" id="GO:0003887">
    <property type="term" value="F:DNA-directed DNA polymerase activity"/>
    <property type="evidence" value="ECO:0007669"/>
    <property type="project" value="UniProtKB-UniRule"/>
</dbReference>
<evidence type="ECO:0000256" key="6">
    <source>
        <dbReference type="ARBA" id="ARBA00022695"/>
    </source>
</evidence>
<name>W9V3P7_9GAMM</name>
<keyword evidence="5 17" id="KW-0808">Transferase</keyword>
<dbReference type="InterPro" id="IPR002562">
    <property type="entry name" value="3'-5'_exonuclease_dom"/>
</dbReference>
<dbReference type="Gene3D" id="3.30.70.370">
    <property type="match status" value="1"/>
</dbReference>
<dbReference type="FunFam" id="1.10.150.20:FF:000002">
    <property type="entry name" value="DNA polymerase I"/>
    <property type="match status" value="1"/>
</dbReference>
<dbReference type="InterPro" id="IPR002298">
    <property type="entry name" value="DNA_polymerase_A"/>
</dbReference>
<evidence type="ECO:0000256" key="17">
    <source>
        <dbReference type="RuleBase" id="RU004460"/>
    </source>
</evidence>
<comment type="catalytic activity">
    <reaction evidence="15 17">
        <text>DNA(n) + a 2'-deoxyribonucleoside 5'-triphosphate = DNA(n+1) + diphosphate</text>
        <dbReference type="Rhea" id="RHEA:22508"/>
        <dbReference type="Rhea" id="RHEA-COMP:17339"/>
        <dbReference type="Rhea" id="RHEA-COMP:17340"/>
        <dbReference type="ChEBI" id="CHEBI:33019"/>
        <dbReference type="ChEBI" id="CHEBI:61560"/>
        <dbReference type="ChEBI" id="CHEBI:173112"/>
        <dbReference type="EC" id="2.7.7.7"/>
    </reaction>
</comment>
<evidence type="ECO:0000313" key="22">
    <source>
        <dbReference type="Proteomes" id="UP000019460"/>
    </source>
</evidence>
<evidence type="ECO:0000256" key="10">
    <source>
        <dbReference type="ARBA" id="ARBA00022801"/>
    </source>
</evidence>
<dbReference type="Pfam" id="PF01612">
    <property type="entry name" value="DNA_pol_A_exo1"/>
    <property type="match status" value="1"/>
</dbReference>
<dbReference type="eggNOG" id="COG0749">
    <property type="taxonomic scope" value="Bacteria"/>
</dbReference>
<dbReference type="eggNOG" id="COG0258">
    <property type="taxonomic scope" value="Bacteria"/>
</dbReference>
<keyword evidence="9 17" id="KW-0227">DNA damage</keyword>
<dbReference type="InterPro" id="IPR020046">
    <property type="entry name" value="5-3_exonucl_a-hlix_arch_N"/>
</dbReference>
<dbReference type="AlphaFoldDB" id="W9V3P7"/>
<dbReference type="SUPFAM" id="SSF53098">
    <property type="entry name" value="Ribonuclease H-like"/>
    <property type="match status" value="1"/>
</dbReference>
<evidence type="ECO:0000256" key="9">
    <source>
        <dbReference type="ARBA" id="ARBA00022763"/>
    </source>
</evidence>
<feature type="domain" description="3'-5' exonuclease" evidence="18">
    <location>
        <begin position="302"/>
        <end position="488"/>
    </location>
</feature>
<feature type="domain" description="DNA-directed DNA polymerase family A palm" evidence="20">
    <location>
        <begin position="658"/>
        <end position="864"/>
    </location>
</feature>
<dbReference type="SUPFAM" id="SSF47807">
    <property type="entry name" value="5' to 3' exonuclease, C-terminal subdomain"/>
    <property type="match status" value="1"/>
</dbReference>
<comment type="similarity">
    <text evidence="1 17">Belongs to the DNA polymerase type-A family.</text>
</comment>
<dbReference type="InterPro" id="IPR036397">
    <property type="entry name" value="RNaseH_sf"/>
</dbReference>
<evidence type="ECO:0000256" key="2">
    <source>
        <dbReference type="ARBA" id="ARBA00011541"/>
    </source>
</evidence>
<dbReference type="InterPro" id="IPR018320">
    <property type="entry name" value="DNA_polymerase_1"/>
</dbReference>
<keyword evidence="12 17" id="KW-0239">DNA-directed DNA polymerase</keyword>
<dbReference type="OrthoDB" id="9806424at2"/>
<dbReference type="PRINTS" id="PR00868">
    <property type="entry name" value="DNAPOLI"/>
</dbReference>
<evidence type="ECO:0000256" key="16">
    <source>
        <dbReference type="NCBIfam" id="TIGR00593"/>
    </source>
</evidence>
<evidence type="ECO:0000313" key="21">
    <source>
        <dbReference type="EMBL" id="EXJ13939.1"/>
    </source>
</evidence>
<dbReference type="CDD" id="cd09859">
    <property type="entry name" value="PIN_53EXO"/>
    <property type="match status" value="1"/>
</dbReference>
<comment type="subunit">
    <text evidence="2">Single-chain monomer with multiple functions.</text>
</comment>
<evidence type="ECO:0000256" key="3">
    <source>
        <dbReference type="ARBA" id="ARBA00012417"/>
    </source>
</evidence>
<evidence type="ECO:0000256" key="15">
    <source>
        <dbReference type="ARBA" id="ARBA00049244"/>
    </source>
</evidence>
<evidence type="ECO:0000256" key="12">
    <source>
        <dbReference type="ARBA" id="ARBA00022932"/>
    </source>
</evidence>
<feature type="domain" description="5'-3' exonuclease" evidence="19">
    <location>
        <begin position="4"/>
        <end position="259"/>
    </location>
</feature>
<dbReference type="EC" id="2.7.7.7" evidence="3 16"/>
<dbReference type="EMBL" id="AONC01000052">
    <property type="protein sequence ID" value="EXJ13939.1"/>
    <property type="molecule type" value="Genomic_DNA"/>
</dbReference>
<dbReference type="SMART" id="SM00474">
    <property type="entry name" value="35EXOc"/>
    <property type="match status" value="1"/>
</dbReference>
<dbReference type="SUPFAM" id="SSF56672">
    <property type="entry name" value="DNA/RNA polymerases"/>
    <property type="match status" value="1"/>
</dbReference>
<dbReference type="STRING" id="1249627.D779_3139"/>
<keyword evidence="8" id="KW-0540">Nuclease</keyword>
<dbReference type="RefSeq" id="WP_043755988.1">
    <property type="nucleotide sequence ID" value="NZ_AONC01000052.1"/>
</dbReference>
<reference evidence="21 22" key="1">
    <citation type="submission" date="2012-11" db="EMBL/GenBank/DDBJ databases">
        <title>Genome assembly of Thiorhodococcus sp. AK35.</title>
        <authorList>
            <person name="Nupur N."/>
            <person name="Khatri I."/>
            <person name="Subramanian S."/>
            <person name="Pinnaka A."/>
        </authorList>
    </citation>
    <scope>NUCLEOTIDE SEQUENCE [LARGE SCALE GENOMIC DNA]</scope>
    <source>
        <strain evidence="21 22">AK35</strain>
    </source>
</reference>
<dbReference type="FunFam" id="3.40.50.1010:FF:000001">
    <property type="entry name" value="DNA polymerase I"/>
    <property type="match status" value="1"/>
</dbReference>
<dbReference type="PANTHER" id="PTHR10133">
    <property type="entry name" value="DNA POLYMERASE I"/>
    <property type="match status" value="1"/>
</dbReference>
<dbReference type="FunFam" id="1.20.1060.10:FF:000001">
    <property type="entry name" value="DNA polymerase I"/>
    <property type="match status" value="1"/>
</dbReference>
<accession>W9V3P7</accession>
<dbReference type="NCBIfam" id="NF004397">
    <property type="entry name" value="PRK05755.1"/>
    <property type="match status" value="1"/>
</dbReference>
<keyword evidence="14 17" id="KW-0234">DNA repair</keyword>
<dbReference type="InterPro" id="IPR043502">
    <property type="entry name" value="DNA/RNA_pol_sf"/>
</dbReference>
<dbReference type="GO" id="GO:0006261">
    <property type="term" value="P:DNA-templated DNA replication"/>
    <property type="evidence" value="ECO:0007669"/>
    <property type="project" value="UniProtKB-UniRule"/>
</dbReference>
<evidence type="ECO:0000256" key="11">
    <source>
        <dbReference type="ARBA" id="ARBA00022839"/>
    </source>
</evidence>
<dbReference type="GO" id="GO:0008408">
    <property type="term" value="F:3'-5' exonuclease activity"/>
    <property type="evidence" value="ECO:0007669"/>
    <property type="project" value="UniProtKB-UniRule"/>
</dbReference>
<keyword evidence="11 17" id="KW-0269">Exonuclease</keyword>
<organism evidence="21 22">
    <name type="scientific">Imhoffiella purpurea</name>
    <dbReference type="NCBI Taxonomy" id="1249627"/>
    <lineage>
        <taxon>Bacteria</taxon>
        <taxon>Pseudomonadati</taxon>
        <taxon>Pseudomonadota</taxon>
        <taxon>Gammaproteobacteria</taxon>
        <taxon>Chromatiales</taxon>
        <taxon>Chromatiaceae</taxon>
        <taxon>Imhoffiella</taxon>
    </lineage>
</organism>
<dbReference type="PROSITE" id="PS00447">
    <property type="entry name" value="DNA_POLYMERASE_A"/>
    <property type="match status" value="1"/>
</dbReference>
<dbReference type="PANTHER" id="PTHR10133:SF27">
    <property type="entry name" value="DNA POLYMERASE NU"/>
    <property type="match status" value="1"/>
</dbReference>
<dbReference type="InterPro" id="IPR019760">
    <property type="entry name" value="DNA-dir_DNA_pol_A_CS"/>
</dbReference>
<dbReference type="FunFam" id="3.30.420.10:FF:000026">
    <property type="entry name" value="DNA polymerase I"/>
    <property type="match status" value="1"/>
</dbReference>
<evidence type="ECO:0000259" key="19">
    <source>
        <dbReference type="SMART" id="SM00475"/>
    </source>
</evidence>
<dbReference type="CDD" id="cd08637">
    <property type="entry name" value="DNA_pol_A_pol_I_C"/>
    <property type="match status" value="1"/>
</dbReference>
<dbReference type="Proteomes" id="UP000019460">
    <property type="component" value="Unassembled WGS sequence"/>
</dbReference>
<dbReference type="InterPro" id="IPR020045">
    <property type="entry name" value="DNA_polI_H3TH"/>
</dbReference>
<dbReference type="InterPro" id="IPR001098">
    <property type="entry name" value="DNA-dir_DNA_pol_A_palm_dom"/>
</dbReference>
<dbReference type="Gene3D" id="3.40.50.1010">
    <property type="entry name" value="5'-nuclease"/>
    <property type="match status" value="1"/>
</dbReference>
<comment type="function">
    <text evidence="17">In addition to polymerase activity, this DNA polymerase exhibits 3'-5' and 5'-3' exonuclease activity.</text>
</comment>
<keyword evidence="10 17" id="KW-0378">Hydrolase</keyword>
<evidence type="ECO:0000256" key="5">
    <source>
        <dbReference type="ARBA" id="ARBA00022679"/>
    </source>
</evidence>
<dbReference type="Gene3D" id="3.30.420.10">
    <property type="entry name" value="Ribonuclease H-like superfamily/Ribonuclease H"/>
    <property type="match status" value="1"/>
</dbReference>
<dbReference type="GO" id="GO:0006302">
    <property type="term" value="P:double-strand break repair"/>
    <property type="evidence" value="ECO:0007669"/>
    <property type="project" value="TreeGrafter"/>
</dbReference>
<keyword evidence="22" id="KW-1185">Reference proteome</keyword>
<dbReference type="Pfam" id="PF02739">
    <property type="entry name" value="5_3_exonuc_N"/>
    <property type="match status" value="1"/>
</dbReference>
<dbReference type="SMART" id="SM00482">
    <property type="entry name" value="POLAc"/>
    <property type="match status" value="1"/>
</dbReference>
<dbReference type="InterPro" id="IPR008918">
    <property type="entry name" value="HhH2"/>
</dbReference>
<evidence type="ECO:0000256" key="14">
    <source>
        <dbReference type="ARBA" id="ARBA00023204"/>
    </source>
</evidence>
<dbReference type="FunFam" id="1.10.150.20:FF:000003">
    <property type="entry name" value="DNA polymerase I"/>
    <property type="match status" value="1"/>
</dbReference>
<proteinExistence type="inferred from homology"/>
<evidence type="ECO:0000256" key="8">
    <source>
        <dbReference type="ARBA" id="ARBA00022722"/>
    </source>
</evidence>
<dbReference type="InterPro" id="IPR002421">
    <property type="entry name" value="5-3_exonuclease"/>
</dbReference>
<dbReference type="SUPFAM" id="SSF88723">
    <property type="entry name" value="PIN domain-like"/>
    <property type="match status" value="1"/>
</dbReference>
<keyword evidence="7 17" id="KW-0235">DNA replication</keyword>
<dbReference type="Pfam" id="PF00476">
    <property type="entry name" value="DNA_pol_A"/>
    <property type="match status" value="1"/>
</dbReference>
<dbReference type="CDD" id="cd06139">
    <property type="entry name" value="DNA_polA_I_Ecoli_like_exo"/>
    <property type="match status" value="1"/>
</dbReference>
<evidence type="ECO:0000259" key="20">
    <source>
        <dbReference type="SMART" id="SM00482"/>
    </source>
</evidence>
<dbReference type="InterPro" id="IPR029060">
    <property type="entry name" value="PIN-like_dom_sf"/>
</dbReference>
<dbReference type="PATRIC" id="fig|1249627.3.peg.3290"/>
<sequence>MATQYPLILVDASGYLFRAYHALPKLTNSRGEATGALVGVLNMLRKLIDAHDPEYIGVVFDAAGKSFRNDLYPQYKAHRPPMPDDLREQIQPLQDIIRAMGLPLLVVPEVEADDVIGTLATQAAEQGIQTLISTGDKDMAQLVGEHVTLVNTMNDTRLDPDGVREKFGVPPERIVDYLSLMGDSVDNVPGVPKCGPKTAAKWIGEYGDLDGVMANAERIKGKVGENLRAALDQLPLSKRLATIKRDVPLDLRPTDLAPAEPDRETLRTWYERIESRKLLATLNAEDAAPEASGSGERQDGDYDLVLTQESFDAWTTRLEQAELFAFDTETTALDYMVAELVGVSFSVEPGQAAYVPVAHGYMGAPDQLDRDAVLARLKPLLEDPNRLKVGQNLKYDMSVLARYGIRMRGIAHDTMLESYVLDSIGRHDMDTLTRKYLDRETVHFEDIAGKGAKQLTFDQIPLEQAGHYAAEDADVTLSLHRTLWPRLEATPSLAELYRDIEMPLVPILSRIERTGVRIDRDLLAQQSRELTRRIGELELAAYAVAGRKFNMGSPKQIGAILFDEQGIEPIAKTPKGAPSTSEDVLEQLADQGHALPRLILQHRGLSKLKSTYTDKLPQMLNPETGRVHTSYHQAVAATGRLSSSDPNLQNIPIRTEEGRRIRRAFVAEPGHKLLAADYSQIELRIMAHLSGDARLLAAFAGGQDIHRATAAEILGLDPEAVTGEQRRSAKAVNFGLIYGMSAFGLAKQLGIERKAAQNYVDRYFDRYPGVKDFMERTRAKAREDKYVETLFGRRLYLPEIDHSNQGRRAGAERTAINAPMQGTAADIIKRAMIAVDDWIQREEPKVRLIMQVHDELVLEVAEDAVEDTARHIRAAMESAARLAVPLVVDIGVGDNWEEAH</sequence>
<protein>
    <recommendedName>
        <fullName evidence="4 16">DNA polymerase I</fullName>
        <ecNumber evidence="3 16">2.7.7.7</ecNumber>
    </recommendedName>
</protein>
<dbReference type="Gene3D" id="1.20.1060.10">
    <property type="entry name" value="Taq DNA Polymerase, Chain T, domain 4"/>
    <property type="match status" value="1"/>
</dbReference>
<dbReference type="NCBIfam" id="TIGR00593">
    <property type="entry name" value="pola"/>
    <property type="match status" value="1"/>
</dbReference>
<dbReference type="SMART" id="SM00279">
    <property type="entry name" value="HhH2"/>
    <property type="match status" value="1"/>
</dbReference>
<gene>
    <name evidence="17" type="primary">polA</name>
    <name evidence="21" type="ORF">D779_3139</name>
</gene>
<evidence type="ECO:0000256" key="4">
    <source>
        <dbReference type="ARBA" id="ARBA00020311"/>
    </source>
</evidence>
<evidence type="ECO:0000256" key="7">
    <source>
        <dbReference type="ARBA" id="ARBA00022705"/>
    </source>
</evidence>
<dbReference type="CDD" id="cd09898">
    <property type="entry name" value="H3TH_53EXO"/>
    <property type="match status" value="1"/>
</dbReference>
<dbReference type="SMART" id="SM00475">
    <property type="entry name" value="53EXOc"/>
    <property type="match status" value="1"/>
</dbReference>
<dbReference type="Pfam" id="PF01367">
    <property type="entry name" value="5_3_exonuc"/>
    <property type="match status" value="1"/>
</dbReference>
<comment type="caution">
    <text evidence="21">The sequence shown here is derived from an EMBL/GenBank/DDBJ whole genome shotgun (WGS) entry which is preliminary data.</text>
</comment>
<keyword evidence="13 17" id="KW-0238">DNA-binding</keyword>
<evidence type="ECO:0000256" key="13">
    <source>
        <dbReference type="ARBA" id="ARBA00023125"/>
    </source>
</evidence>
<dbReference type="InterPro" id="IPR036279">
    <property type="entry name" value="5-3_exonuclease_C_sf"/>
</dbReference>
<dbReference type="InterPro" id="IPR012337">
    <property type="entry name" value="RNaseH-like_sf"/>
</dbReference>
<keyword evidence="6 17" id="KW-0548">Nucleotidyltransferase</keyword>
<evidence type="ECO:0000256" key="1">
    <source>
        <dbReference type="ARBA" id="ARBA00007705"/>
    </source>
</evidence>
<evidence type="ECO:0000259" key="18">
    <source>
        <dbReference type="SMART" id="SM00474"/>
    </source>
</evidence>
<dbReference type="Gene3D" id="1.10.150.20">
    <property type="entry name" value="5' to 3' exonuclease, C-terminal subdomain"/>
    <property type="match status" value="2"/>
</dbReference>
<dbReference type="GO" id="GO:0003677">
    <property type="term" value="F:DNA binding"/>
    <property type="evidence" value="ECO:0007669"/>
    <property type="project" value="UniProtKB-UniRule"/>
</dbReference>